<gene>
    <name evidence="2" type="ORF">HYDPIDRAFT_118484</name>
</gene>
<organism evidence="2 3">
    <name type="scientific">Hydnomerulius pinastri MD-312</name>
    <dbReference type="NCBI Taxonomy" id="994086"/>
    <lineage>
        <taxon>Eukaryota</taxon>
        <taxon>Fungi</taxon>
        <taxon>Dikarya</taxon>
        <taxon>Basidiomycota</taxon>
        <taxon>Agaricomycotina</taxon>
        <taxon>Agaricomycetes</taxon>
        <taxon>Agaricomycetidae</taxon>
        <taxon>Boletales</taxon>
        <taxon>Boletales incertae sedis</taxon>
        <taxon>Leucogyrophana</taxon>
    </lineage>
</organism>
<dbReference type="AlphaFoldDB" id="A0A0C9W0U7"/>
<keyword evidence="3" id="KW-1185">Reference proteome</keyword>
<dbReference type="Gene3D" id="3.10.290.30">
    <property type="entry name" value="MM3350-like"/>
    <property type="match status" value="1"/>
</dbReference>
<name>A0A0C9W0U7_9AGAM</name>
<evidence type="ECO:0000256" key="1">
    <source>
        <dbReference type="SAM" id="MobiDB-lite"/>
    </source>
</evidence>
<evidence type="ECO:0000313" key="2">
    <source>
        <dbReference type="EMBL" id="KIJ59493.1"/>
    </source>
</evidence>
<feature type="compositionally biased region" description="Basic and acidic residues" evidence="1">
    <location>
        <begin position="187"/>
        <end position="208"/>
    </location>
</feature>
<dbReference type="EMBL" id="KN839887">
    <property type="protein sequence ID" value="KIJ59493.1"/>
    <property type="molecule type" value="Genomic_DNA"/>
</dbReference>
<feature type="region of interest" description="Disordered" evidence="1">
    <location>
        <begin position="184"/>
        <end position="228"/>
    </location>
</feature>
<dbReference type="OrthoDB" id="2940229at2759"/>
<sequence>MIKSCGRKRPLRDYELQNEHMIEIWERFEKADQPIMKVEPKRRNRSPSYDFDDLDGIEMVEEKELSLASIWTPDERNNVSEGECSNAQVGIIYTYDFGGEWNVHITCEEGNIFYTTDVEGNLPIFKEAQGAPPIEHASGHVPGELEGNEKTVSPHLFDPSYFQAYCKGTVTSCARKTELEIITSAEAEERCKERERKAREARAKRDQEGDGVEEGDEEDEDEDEDEGY</sequence>
<dbReference type="InterPro" id="IPR024047">
    <property type="entry name" value="MM3350-like_sf"/>
</dbReference>
<evidence type="ECO:0000313" key="3">
    <source>
        <dbReference type="Proteomes" id="UP000053820"/>
    </source>
</evidence>
<protein>
    <submittedName>
        <fullName evidence="2">Uncharacterized protein</fullName>
    </submittedName>
</protein>
<dbReference type="SUPFAM" id="SSF159941">
    <property type="entry name" value="MM3350-like"/>
    <property type="match status" value="1"/>
</dbReference>
<feature type="compositionally biased region" description="Acidic residues" evidence="1">
    <location>
        <begin position="209"/>
        <end position="228"/>
    </location>
</feature>
<dbReference type="Proteomes" id="UP000053820">
    <property type="component" value="Unassembled WGS sequence"/>
</dbReference>
<dbReference type="HOGENOM" id="CLU_1214906_0_0_1"/>
<proteinExistence type="predicted"/>
<reference evidence="2 3" key="1">
    <citation type="submission" date="2014-04" db="EMBL/GenBank/DDBJ databases">
        <title>Evolutionary Origins and Diversification of the Mycorrhizal Mutualists.</title>
        <authorList>
            <consortium name="DOE Joint Genome Institute"/>
            <consortium name="Mycorrhizal Genomics Consortium"/>
            <person name="Kohler A."/>
            <person name="Kuo A."/>
            <person name="Nagy L.G."/>
            <person name="Floudas D."/>
            <person name="Copeland A."/>
            <person name="Barry K.W."/>
            <person name="Cichocki N."/>
            <person name="Veneault-Fourrey C."/>
            <person name="LaButti K."/>
            <person name="Lindquist E.A."/>
            <person name="Lipzen A."/>
            <person name="Lundell T."/>
            <person name="Morin E."/>
            <person name="Murat C."/>
            <person name="Riley R."/>
            <person name="Ohm R."/>
            <person name="Sun H."/>
            <person name="Tunlid A."/>
            <person name="Henrissat B."/>
            <person name="Grigoriev I.V."/>
            <person name="Hibbett D.S."/>
            <person name="Martin F."/>
        </authorList>
    </citation>
    <scope>NUCLEOTIDE SEQUENCE [LARGE SCALE GENOMIC DNA]</scope>
    <source>
        <strain evidence="2 3">MD-312</strain>
    </source>
</reference>
<accession>A0A0C9W0U7</accession>